<dbReference type="GO" id="GO:0097351">
    <property type="term" value="F:toxin sequestering activity"/>
    <property type="evidence" value="ECO:0007669"/>
    <property type="project" value="InterPro"/>
</dbReference>
<name>A0A1I4YS78_9GAMM</name>
<sequence length="104" mass="11490">MIHGNVKRWGNSPAIRIPATLMQALNLNIDDEIKIDLVEGKLIIEPVKQEVAYSLAELPEEQRVRARDGEPIRRDAGSLCDQAGLSCTTHLSPISSLRTCKSAR</sequence>
<dbReference type="AlphaFoldDB" id="A0A1I4YS78"/>
<dbReference type="PROSITE" id="PS51740">
    <property type="entry name" value="SPOVT_ABRB"/>
    <property type="match status" value="1"/>
</dbReference>
<keyword evidence="1" id="KW-0238">DNA-binding</keyword>
<dbReference type="Pfam" id="PF04014">
    <property type="entry name" value="MazE_antitoxin"/>
    <property type="match status" value="1"/>
</dbReference>
<dbReference type="Gene3D" id="2.10.260.10">
    <property type="match status" value="1"/>
</dbReference>
<gene>
    <name evidence="3" type="ORF">SAMN05428971_1340</name>
</gene>
<evidence type="ECO:0000313" key="4">
    <source>
        <dbReference type="Proteomes" id="UP000198968"/>
    </source>
</evidence>
<organism evidence="3 4">
    <name type="scientific">Candidatus Pantoea varia</name>
    <dbReference type="NCBI Taxonomy" id="1881036"/>
    <lineage>
        <taxon>Bacteria</taxon>
        <taxon>Pseudomonadati</taxon>
        <taxon>Pseudomonadota</taxon>
        <taxon>Gammaproteobacteria</taxon>
        <taxon>Enterobacterales</taxon>
        <taxon>Erwiniaceae</taxon>
        <taxon>Pantoea</taxon>
    </lineage>
</organism>
<reference evidence="4" key="1">
    <citation type="submission" date="2016-10" db="EMBL/GenBank/DDBJ databases">
        <authorList>
            <person name="Varghese N."/>
            <person name="Submissions S."/>
        </authorList>
    </citation>
    <scope>NUCLEOTIDE SEQUENCE [LARGE SCALE GENOMIC DNA]</scope>
    <source>
        <strain evidence="4">OV426</strain>
    </source>
</reference>
<dbReference type="InterPro" id="IPR007159">
    <property type="entry name" value="SpoVT-AbrB_dom"/>
</dbReference>
<evidence type="ECO:0000313" key="3">
    <source>
        <dbReference type="EMBL" id="SFN40874.1"/>
    </source>
</evidence>
<protein>
    <submittedName>
        <fullName evidence="3">Antitoxin component of the MazEF toxin-antitoxin module</fullName>
    </submittedName>
</protein>
<dbReference type="EMBL" id="FOVG01000001">
    <property type="protein sequence ID" value="SFN40874.1"/>
    <property type="molecule type" value="Genomic_DNA"/>
</dbReference>
<dbReference type="InterPro" id="IPR037914">
    <property type="entry name" value="SpoVT-AbrB_sf"/>
</dbReference>
<keyword evidence="4" id="KW-1185">Reference proteome</keyword>
<accession>A0A1I4YS78</accession>
<dbReference type="GO" id="GO:0003677">
    <property type="term" value="F:DNA binding"/>
    <property type="evidence" value="ECO:0007669"/>
    <property type="project" value="UniProtKB-UniRule"/>
</dbReference>
<proteinExistence type="predicted"/>
<dbReference type="SMART" id="SM00966">
    <property type="entry name" value="SpoVT_AbrB"/>
    <property type="match status" value="1"/>
</dbReference>
<dbReference type="Proteomes" id="UP000198968">
    <property type="component" value="Unassembled WGS sequence"/>
</dbReference>
<evidence type="ECO:0000259" key="2">
    <source>
        <dbReference type="PROSITE" id="PS51740"/>
    </source>
</evidence>
<evidence type="ECO:0000256" key="1">
    <source>
        <dbReference type="PROSITE-ProRule" id="PRU01076"/>
    </source>
</evidence>
<dbReference type="PANTHER" id="PTHR40516:SF1">
    <property type="entry name" value="ANTITOXIN CHPS-RELATED"/>
    <property type="match status" value="1"/>
</dbReference>
<dbReference type="PANTHER" id="PTHR40516">
    <property type="entry name" value="ANTITOXIN CHPS-RELATED"/>
    <property type="match status" value="1"/>
</dbReference>
<feature type="domain" description="SpoVT-AbrB" evidence="2">
    <location>
        <begin position="4"/>
        <end position="49"/>
    </location>
</feature>
<dbReference type="SUPFAM" id="SSF89447">
    <property type="entry name" value="AbrB/MazE/MraZ-like"/>
    <property type="match status" value="1"/>
</dbReference>
<dbReference type="InterPro" id="IPR039052">
    <property type="entry name" value="Antitox_PemI-like"/>
</dbReference>